<keyword evidence="2" id="KW-1133">Transmembrane helix</keyword>
<dbReference type="InterPro" id="IPR003709">
    <property type="entry name" value="VanY-like_core_dom"/>
</dbReference>
<feature type="compositionally biased region" description="Pro residues" evidence="1">
    <location>
        <begin position="65"/>
        <end position="75"/>
    </location>
</feature>
<keyword evidence="5" id="KW-1185">Reference proteome</keyword>
<dbReference type="PANTHER" id="PTHR34385:SF1">
    <property type="entry name" value="PEPTIDOGLYCAN L-ALANYL-D-GLUTAMATE ENDOPEPTIDASE CWLK"/>
    <property type="match status" value="1"/>
</dbReference>
<keyword evidence="2" id="KW-0472">Membrane</keyword>
<gene>
    <name evidence="4" type="ORF">Q9R08_02000</name>
</gene>
<name>A0ABU0YYB9_9MICO</name>
<dbReference type="PANTHER" id="PTHR34385">
    <property type="entry name" value="D-ALANYL-D-ALANINE CARBOXYPEPTIDASE"/>
    <property type="match status" value="1"/>
</dbReference>
<dbReference type="EMBL" id="JAVFWO010000001">
    <property type="protein sequence ID" value="MDQ7876738.1"/>
    <property type="molecule type" value="Genomic_DNA"/>
</dbReference>
<dbReference type="Gene3D" id="3.30.1380.10">
    <property type="match status" value="1"/>
</dbReference>
<feature type="region of interest" description="Disordered" evidence="1">
    <location>
        <begin position="1"/>
        <end position="40"/>
    </location>
</feature>
<dbReference type="RefSeq" id="WP_308866141.1">
    <property type="nucleotide sequence ID" value="NZ_JAVFWO010000001.1"/>
</dbReference>
<protein>
    <submittedName>
        <fullName evidence="4">M15 family metallopeptidase</fullName>
    </submittedName>
</protein>
<proteinExistence type="predicted"/>
<dbReference type="SUPFAM" id="SSF55166">
    <property type="entry name" value="Hedgehog/DD-peptidase"/>
    <property type="match status" value="1"/>
</dbReference>
<reference evidence="4 5" key="1">
    <citation type="submission" date="2023-08" db="EMBL/GenBank/DDBJ databases">
        <title>Microbacterium psychrotolerans sp. nov., a psychrotolerant bacterium isolated from soil in Heilongjiang Province, China.</title>
        <authorList>
            <person name="An P."/>
            <person name="Zhao D."/>
            <person name="Xiang H."/>
        </authorList>
    </citation>
    <scope>NUCLEOTIDE SEQUENCE [LARGE SCALE GENOMIC DNA]</scope>
    <source>
        <strain evidence="4 5">QXD-8</strain>
    </source>
</reference>
<evidence type="ECO:0000313" key="5">
    <source>
        <dbReference type="Proteomes" id="UP001235133"/>
    </source>
</evidence>
<feature type="compositionally biased region" description="Low complexity" evidence="1">
    <location>
        <begin position="76"/>
        <end position="91"/>
    </location>
</feature>
<organism evidence="4 5">
    <name type="scientific">Microbacterium psychrotolerans</name>
    <dbReference type="NCBI Taxonomy" id="3068321"/>
    <lineage>
        <taxon>Bacteria</taxon>
        <taxon>Bacillati</taxon>
        <taxon>Actinomycetota</taxon>
        <taxon>Actinomycetes</taxon>
        <taxon>Micrococcales</taxon>
        <taxon>Microbacteriaceae</taxon>
        <taxon>Microbacterium</taxon>
    </lineage>
</organism>
<dbReference type="InterPro" id="IPR058193">
    <property type="entry name" value="VanY/YodJ_core_dom"/>
</dbReference>
<evidence type="ECO:0000313" key="4">
    <source>
        <dbReference type="EMBL" id="MDQ7876738.1"/>
    </source>
</evidence>
<dbReference type="Pfam" id="PF02557">
    <property type="entry name" value="VanY"/>
    <property type="match status" value="1"/>
</dbReference>
<dbReference type="Proteomes" id="UP001235133">
    <property type="component" value="Unassembled WGS sequence"/>
</dbReference>
<feature type="region of interest" description="Disordered" evidence="1">
    <location>
        <begin position="56"/>
        <end position="115"/>
    </location>
</feature>
<feature type="compositionally biased region" description="Basic and acidic residues" evidence="1">
    <location>
        <begin position="14"/>
        <end position="33"/>
    </location>
</feature>
<dbReference type="InterPro" id="IPR052179">
    <property type="entry name" value="DD-CPase-like"/>
</dbReference>
<accession>A0ABU0YYB9</accession>
<feature type="compositionally biased region" description="Basic residues" evidence="1">
    <location>
        <begin position="101"/>
        <end position="110"/>
    </location>
</feature>
<sequence length="445" mass="46783">MTEPGRLATPRAAPETRRAARAMREEVERRARAAETPPAADAFVAFELPSEEFVPTSVSDAVPSALPPDLRPPPAATAAAADTSPRGASAAREVLPLPPRSRTRLARQRRPVSSERRAARAAELLAVHEDALPVQHARPRRFTRRLVVVAGLATGAALLLGSAAMTAMMLPSVSPSGSDAALSMTVEPQHVDQLPVPQVEQSPPAADICALPDVAAAVQAGDDEAAILAAGGGEAFRAAVVEGRAPCVNLGDSARIWTVVDKIRPTSPIDYRPSGLVLPDGVRNVEGGALRSDAAAALASLVTGARSAGVGEIALESGFRSYQTQQETYGRHFAERGERADQVSARPGYSEHQLGLGADVVACAGACGTLDELAATLQGQWIADHAWEHGWIVRYVEGATPVTGYLAEPWHLRYIGPELAKAYHAGGWTSLEEFFALDPAPAYLG</sequence>
<feature type="domain" description="D-alanyl-D-alanine carboxypeptidase-like core" evidence="3">
    <location>
        <begin position="290"/>
        <end position="416"/>
    </location>
</feature>
<feature type="transmembrane region" description="Helical" evidence="2">
    <location>
        <begin position="146"/>
        <end position="170"/>
    </location>
</feature>
<evidence type="ECO:0000256" key="2">
    <source>
        <dbReference type="SAM" id="Phobius"/>
    </source>
</evidence>
<evidence type="ECO:0000256" key="1">
    <source>
        <dbReference type="SAM" id="MobiDB-lite"/>
    </source>
</evidence>
<keyword evidence="2" id="KW-0812">Transmembrane</keyword>
<dbReference type="InterPro" id="IPR009045">
    <property type="entry name" value="Zn_M74/Hedgehog-like"/>
</dbReference>
<evidence type="ECO:0000259" key="3">
    <source>
        <dbReference type="Pfam" id="PF02557"/>
    </source>
</evidence>
<dbReference type="CDD" id="cd14852">
    <property type="entry name" value="LD-carboxypeptidase"/>
    <property type="match status" value="1"/>
</dbReference>
<comment type="caution">
    <text evidence="4">The sequence shown here is derived from an EMBL/GenBank/DDBJ whole genome shotgun (WGS) entry which is preliminary data.</text>
</comment>